<gene>
    <name evidence="1" type="ORF">ACFSKP_18155</name>
</gene>
<dbReference type="EMBL" id="JBHUIM010000003">
    <property type="protein sequence ID" value="MFD2248197.1"/>
    <property type="molecule type" value="Genomic_DNA"/>
</dbReference>
<comment type="caution">
    <text evidence="1">The sequence shown here is derived from an EMBL/GenBank/DDBJ whole genome shotgun (WGS) entry which is preliminary data.</text>
</comment>
<protein>
    <submittedName>
        <fullName evidence="1">YqjF family protein</fullName>
    </submittedName>
</protein>
<dbReference type="PANTHER" id="PTHR39186">
    <property type="entry name" value="DUF2071 FAMILY PROTEIN"/>
    <property type="match status" value="1"/>
</dbReference>
<dbReference type="Pfam" id="PF09844">
    <property type="entry name" value="DUF2071"/>
    <property type="match status" value="1"/>
</dbReference>
<dbReference type="Proteomes" id="UP001597374">
    <property type="component" value="Unassembled WGS sequence"/>
</dbReference>
<sequence length="246" mass="28888">MSFLKAEWRKLAIANYEIDPALLKEHLPFGTELDLWNNRCYVSLVGFMFLNTRLLNLKIPFHVNFEEVNLRFYVKRLENKVWKRGVVFIKEIVPKPALTFVANTVYKENYQTLPMKHKWKETESERLVEYSWRKNTRWQTFSVRAAKQATGIAPGSETEFITEHYWGYAKVSNSRTNEYEVTHPRWNAYEVSGYTIDVDFGEVYSKKFSFLNQQTPVSVMLAEGSEITVENKKIISQKPITAVITH</sequence>
<accession>A0ABW5D2T2</accession>
<keyword evidence="2" id="KW-1185">Reference proteome</keyword>
<evidence type="ECO:0000313" key="2">
    <source>
        <dbReference type="Proteomes" id="UP001597374"/>
    </source>
</evidence>
<dbReference type="RefSeq" id="WP_250431871.1">
    <property type="nucleotide sequence ID" value="NZ_JALPRR010000004.1"/>
</dbReference>
<organism evidence="1 2">
    <name type="scientific">Pontibacter ruber</name>
    <dbReference type="NCBI Taxonomy" id="1343895"/>
    <lineage>
        <taxon>Bacteria</taxon>
        <taxon>Pseudomonadati</taxon>
        <taxon>Bacteroidota</taxon>
        <taxon>Cytophagia</taxon>
        <taxon>Cytophagales</taxon>
        <taxon>Hymenobacteraceae</taxon>
        <taxon>Pontibacter</taxon>
    </lineage>
</organism>
<dbReference type="PANTHER" id="PTHR39186:SF1">
    <property type="entry name" value="DUF2071 DOMAIN-CONTAINING PROTEIN"/>
    <property type="match status" value="1"/>
</dbReference>
<reference evidence="2" key="1">
    <citation type="journal article" date="2019" name="Int. J. Syst. Evol. Microbiol.">
        <title>The Global Catalogue of Microorganisms (GCM) 10K type strain sequencing project: providing services to taxonomists for standard genome sequencing and annotation.</title>
        <authorList>
            <consortium name="The Broad Institute Genomics Platform"/>
            <consortium name="The Broad Institute Genome Sequencing Center for Infectious Disease"/>
            <person name="Wu L."/>
            <person name="Ma J."/>
        </authorList>
    </citation>
    <scope>NUCLEOTIDE SEQUENCE [LARGE SCALE GENOMIC DNA]</scope>
    <source>
        <strain evidence="2">CGMCC 4.1782</strain>
    </source>
</reference>
<proteinExistence type="predicted"/>
<name>A0ABW5D2T2_9BACT</name>
<dbReference type="InterPro" id="IPR018644">
    <property type="entry name" value="DUF2071"/>
</dbReference>
<evidence type="ECO:0000313" key="1">
    <source>
        <dbReference type="EMBL" id="MFD2248197.1"/>
    </source>
</evidence>